<reference evidence="2 3" key="1">
    <citation type="submission" date="2015-09" db="EMBL/GenBank/DDBJ databases">
        <title>Draft genome sequence of Alicyclobacillus ferrooxydans DSM 22381.</title>
        <authorList>
            <person name="Hemp J."/>
        </authorList>
    </citation>
    <scope>NUCLEOTIDE SEQUENCE [LARGE SCALE GENOMIC DNA]</scope>
    <source>
        <strain evidence="2 3">TC-34</strain>
    </source>
</reference>
<dbReference type="InterPro" id="IPR029032">
    <property type="entry name" value="AhpD-like"/>
</dbReference>
<dbReference type="GO" id="GO:0051920">
    <property type="term" value="F:peroxiredoxin activity"/>
    <property type="evidence" value="ECO:0007669"/>
    <property type="project" value="InterPro"/>
</dbReference>
<evidence type="ECO:0000313" key="2">
    <source>
        <dbReference type="EMBL" id="KPV44058.1"/>
    </source>
</evidence>
<dbReference type="AlphaFoldDB" id="A0A0P9EY41"/>
<keyword evidence="3" id="KW-1185">Reference proteome</keyword>
<proteinExistence type="predicted"/>
<protein>
    <recommendedName>
        <fullName evidence="1">Carboxymuconolactone decarboxylase-like domain-containing protein</fullName>
    </recommendedName>
</protein>
<dbReference type="STRING" id="471514.AN477_09200"/>
<comment type="caution">
    <text evidence="2">The sequence shown here is derived from an EMBL/GenBank/DDBJ whole genome shotgun (WGS) entry which is preliminary data.</text>
</comment>
<dbReference type="RefSeq" id="WP_054968869.1">
    <property type="nucleotide sequence ID" value="NZ_LJCO01000041.1"/>
</dbReference>
<dbReference type="PANTHER" id="PTHR34846">
    <property type="entry name" value="4-CARBOXYMUCONOLACTONE DECARBOXYLASE FAMILY PROTEIN (AFU_ORTHOLOGUE AFUA_6G11590)"/>
    <property type="match status" value="1"/>
</dbReference>
<evidence type="ECO:0000313" key="3">
    <source>
        <dbReference type="Proteomes" id="UP000050482"/>
    </source>
</evidence>
<gene>
    <name evidence="2" type="ORF">AN477_09200</name>
</gene>
<dbReference type="NCBIfam" id="TIGR00778">
    <property type="entry name" value="ahpD_dom"/>
    <property type="match status" value="1"/>
</dbReference>
<dbReference type="SUPFAM" id="SSF69118">
    <property type="entry name" value="AhpD-like"/>
    <property type="match status" value="1"/>
</dbReference>
<evidence type="ECO:0000259" key="1">
    <source>
        <dbReference type="Pfam" id="PF02627"/>
    </source>
</evidence>
<dbReference type="InterPro" id="IPR003779">
    <property type="entry name" value="CMD-like"/>
</dbReference>
<name>A0A0P9EY41_9BACL</name>
<dbReference type="OrthoDB" id="9801997at2"/>
<dbReference type="PANTHER" id="PTHR34846:SF10">
    <property type="entry name" value="CYTOPLASMIC PROTEIN"/>
    <property type="match status" value="1"/>
</dbReference>
<dbReference type="Gene3D" id="1.20.1290.10">
    <property type="entry name" value="AhpD-like"/>
    <property type="match status" value="1"/>
</dbReference>
<sequence length="152" mass="17228">MEARLNYRIAEPDALRAMMVLESYTKSTGLDKKLVELMKIRASQLNGCAFCLDMHTIDARANGESEQRIYCLSAWRESPFYTDAERAALELTEAVTLISEGVSDEVYNHVRLHFSEAEFVQLVMVVNTINAWNRLSIATRAVPGNYQPVNHD</sequence>
<organism evidence="2 3">
    <name type="scientific">Alicyclobacillus ferrooxydans</name>
    <dbReference type="NCBI Taxonomy" id="471514"/>
    <lineage>
        <taxon>Bacteria</taxon>
        <taxon>Bacillati</taxon>
        <taxon>Bacillota</taxon>
        <taxon>Bacilli</taxon>
        <taxon>Bacillales</taxon>
        <taxon>Alicyclobacillaceae</taxon>
        <taxon>Alicyclobacillus</taxon>
    </lineage>
</organism>
<dbReference type="Proteomes" id="UP000050482">
    <property type="component" value="Unassembled WGS sequence"/>
</dbReference>
<accession>A0A0P9EY41</accession>
<feature type="domain" description="Carboxymuconolactone decarboxylase-like" evidence="1">
    <location>
        <begin position="12"/>
        <end position="93"/>
    </location>
</feature>
<dbReference type="PATRIC" id="fig|471514.4.peg.3418"/>
<dbReference type="Pfam" id="PF02627">
    <property type="entry name" value="CMD"/>
    <property type="match status" value="1"/>
</dbReference>
<dbReference type="InterPro" id="IPR004675">
    <property type="entry name" value="AhpD_core"/>
</dbReference>
<dbReference type="EMBL" id="LJCO01000041">
    <property type="protein sequence ID" value="KPV44058.1"/>
    <property type="molecule type" value="Genomic_DNA"/>
</dbReference>